<dbReference type="EMBL" id="MFNF01000001">
    <property type="protein sequence ID" value="OGH04870.1"/>
    <property type="molecule type" value="Genomic_DNA"/>
</dbReference>
<dbReference type="Pfam" id="PF00012">
    <property type="entry name" value="HSP70"/>
    <property type="match status" value="1"/>
</dbReference>
<dbReference type="InterPro" id="IPR043129">
    <property type="entry name" value="ATPase_NBD"/>
</dbReference>
<keyword evidence="2 3" id="KW-0067">ATP-binding</keyword>
<name>A0A1F6H3J0_9PROT</name>
<evidence type="ECO:0000256" key="2">
    <source>
        <dbReference type="ARBA" id="ARBA00022840"/>
    </source>
</evidence>
<proteinExistence type="inferred from homology"/>
<comment type="similarity">
    <text evidence="3">Belongs to the heat shock protein 70 family.</text>
</comment>
<keyword evidence="1 3" id="KW-0547">Nucleotide-binding</keyword>
<evidence type="ECO:0008006" key="6">
    <source>
        <dbReference type="Google" id="ProtNLM"/>
    </source>
</evidence>
<dbReference type="Gene3D" id="3.90.640.10">
    <property type="entry name" value="Actin, Chain A, domain 4"/>
    <property type="match status" value="1"/>
</dbReference>
<dbReference type="PRINTS" id="PR00301">
    <property type="entry name" value="HEATSHOCK70"/>
</dbReference>
<evidence type="ECO:0000313" key="4">
    <source>
        <dbReference type="EMBL" id="OGH04870.1"/>
    </source>
</evidence>
<protein>
    <recommendedName>
        <fullName evidence="6">Hsp70 family protein</fullName>
    </recommendedName>
</protein>
<organism evidence="4 5">
    <name type="scientific">Candidatus Lambdaproteobacteria bacterium RIFOXYD2_FULL_56_26</name>
    <dbReference type="NCBI Taxonomy" id="1817773"/>
    <lineage>
        <taxon>Bacteria</taxon>
        <taxon>Pseudomonadati</taxon>
        <taxon>Pseudomonadota</taxon>
        <taxon>Candidatus Lambdaproteobacteria</taxon>
    </lineage>
</organism>
<accession>A0A1F6H3J0</accession>
<sequence length="514" mass="57210">MKLGIDFGTTHTVAALTDQGNFPVVNFSSPEGDWFDYFPSLIAVNGTQVKFGFEAYQVLDNPNWTLVRSVKSLLKHIGQNEVLEIEGHRYGIKKLLIDFFSAFKEALSNASSLDLGTEPISASVAVPANTNNTQRFVTQDAFTGGGFDLINVLNEPSAATMEYTRHFFRAVGLSPKRFLLVYDLGGGTFDASVAEIHDHYHQIIATQGIEDLGGDQFDQVLAEMVMDAAGIAGPLSYAERVSLLEMAREKKESLTPHSKSLLFEWAPKGQAPQVIRIEVKDYLTLCEPLVDRTLAVTEALIERVSGKRGIEGLEDFTAVYLVGGMANFPLVARKLKQLYGQHKVKKSHHAKSSVAIGLAILGDSSFEDLVLKESLTRHFGLWREGDKGESLVFDLLFEKDQPLPAKNEPPLVLRRRYRPSHNIGVFRFQECGALEEGRPTGLVTVWRQINCPFDPQLLGQDLGDLEVTRTQEPLDFEVEELYSLNHQGEISFTVINHWNGHAQTFQLSRMSAIQ</sequence>
<dbReference type="AlphaFoldDB" id="A0A1F6H3J0"/>
<dbReference type="InterPro" id="IPR013126">
    <property type="entry name" value="Hsp_70_fam"/>
</dbReference>
<evidence type="ECO:0000256" key="3">
    <source>
        <dbReference type="RuleBase" id="RU003322"/>
    </source>
</evidence>
<evidence type="ECO:0000313" key="5">
    <source>
        <dbReference type="Proteomes" id="UP000177583"/>
    </source>
</evidence>
<reference evidence="4 5" key="1">
    <citation type="journal article" date="2016" name="Nat. Commun.">
        <title>Thousands of microbial genomes shed light on interconnected biogeochemical processes in an aquifer system.</title>
        <authorList>
            <person name="Anantharaman K."/>
            <person name="Brown C.T."/>
            <person name="Hug L.A."/>
            <person name="Sharon I."/>
            <person name="Castelle C.J."/>
            <person name="Probst A.J."/>
            <person name="Thomas B.C."/>
            <person name="Singh A."/>
            <person name="Wilkins M.J."/>
            <person name="Karaoz U."/>
            <person name="Brodie E.L."/>
            <person name="Williams K.H."/>
            <person name="Hubbard S.S."/>
            <person name="Banfield J.F."/>
        </authorList>
    </citation>
    <scope>NUCLEOTIDE SEQUENCE [LARGE SCALE GENOMIC DNA]</scope>
</reference>
<dbReference type="SUPFAM" id="SSF53067">
    <property type="entry name" value="Actin-like ATPase domain"/>
    <property type="match status" value="2"/>
</dbReference>
<comment type="caution">
    <text evidence="4">The sequence shown here is derived from an EMBL/GenBank/DDBJ whole genome shotgun (WGS) entry which is preliminary data.</text>
</comment>
<dbReference type="Gene3D" id="3.30.420.40">
    <property type="match status" value="2"/>
</dbReference>
<dbReference type="Proteomes" id="UP000177583">
    <property type="component" value="Unassembled WGS sequence"/>
</dbReference>
<dbReference type="GO" id="GO:0140662">
    <property type="term" value="F:ATP-dependent protein folding chaperone"/>
    <property type="evidence" value="ECO:0007669"/>
    <property type="project" value="InterPro"/>
</dbReference>
<evidence type="ECO:0000256" key="1">
    <source>
        <dbReference type="ARBA" id="ARBA00022741"/>
    </source>
</evidence>
<dbReference type="GO" id="GO:0005524">
    <property type="term" value="F:ATP binding"/>
    <property type="evidence" value="ECO:0007669"/>
    <property type="project" value="UniProtKB-KW"/>
</dbReference>
<dbReference type="PANTHER" id="PTHR19375">
    <property type="entry name" value="HEAT SHOCK PROTEIN 70KDA"/>
    <property type="match status" value="1"/>
</dbReference>
<gene>
    <name evidence="4" type="ORF">A2557_07780</name>
</gene>